<sequence length="681" mass="78996">MDQLNYSLETCVSGPLFREYNRQEHFDNDHEFDTLSEPDLRLPLTLRRSQRKKMHLEGRFSSLSQTSLPIEHISVQDALAGLSSENSDTFSFSVRALRHFSEKTQYLQELVTQNGIEIIFQCLCNQQTTSDIIRLLEILHRISSDRTEFVRPLLEEAIILKLLDFTRSTNNLIQEHSWGSLSNIADQFYDSTDYLMRFDFLQIIEEYWSRLDYKIVWSKSHTRRLMYDYSVSSSPICFTLQLFSTAIPQTQEELSQNALRHLGRFLAGYNQLLVRNTISVIHDISCKNPTLRSILISRQIDFIIEHGTVQTKSVPEYLVLLESECFIDLSKYLNYCEVLSLLRQRERIFQMRSREQVQLCTTNASACYLSVADSIDSLLHELSLIFKTFALFCRQENLFSEILLPTGILQKTGATLLLIEFGTGPIHRQSYETERNLRQQYVSNTLPAEWQHYFELIHPKDDQKDVTEDEITKDKQFLNSLKYVEDPFLAKYTHSEEFFSLTVNCLFFLSNVVAGTADETQAALDLTFSSSDNPQQAFIRNMLVISRWPSISIQLEVAWVFHGFLGGTEEQLRFLIQNNVLPVLFTLFTDDHLKKLRFGQLLSDLTLVLVQFWVKWHVLHPSPDDALVNLPQQLSEVNSIDILNRYRNLQSQKTRRKAEAAIATIQQSHSHITQDPGNKPP</sequence>
<organism evidence="1 2">
    <name type="scientific">Blattamonas nauphoetae</name>
    <dbReference type="NCBI Taxonomy" id="2049346"/>
    <lineage>
        <taxon>Eukaryota</taxon>
        <taxon>Metamonada</taxon>
        <taxon>Preaxostyla</taxon>
        <taxon>Oxymonadida</taxon>
        <taxon>Blattamonas</taxon>
    </lineage>
</organism>
<proteinExistence type="predicted"/>
<dbReference type="Gene3D" id="1.25.10.10">
    <property type="entry name" value="Leucine-rich Repeat Variant"/>
    <property type="match status" value="2"/>
</dbReference>
<reference evidence="1 2" key="1">
    <citation type="journal article" date="2022" name="bioRxiv">
        <title>Genomics of Preaxostyla Flagellates Illuminates Evolutionary Transitions and the Path Towards Mitochondrial Loss.</title>
        <authorList>
            <person name="Novak L.V.F."/>
            <person name="Treitli S.C."/>
            <person name="Pyrih J."/>
            <person name="Halakuc P."/>
            <person name="Pipaliya S.V."/>
            <person name="Vacek V."/>
            <person name="Brzon O."/>
            <person name="Soukal P."/>
            <person name="Eme L."/>
            <person name="Dacks J.B."/>
            <person name="Karnkowska A."/>
            <person name="Elias M."/>
            <person name="Hampl V."/>
        </authorList>
    </citation>
    <scope>NUCLEOTIDE SEQUENCE [LARGE SCALE GENOMIC DNA]</scope>
    <source>
        <strain evidence="1">NAU3</strain>
        <tissue evidence="1">Gut</tissue>
    </source>
</reference>
<comment type="caution">
    <text evidence="1">The sequence shown here is derived from an EMBL/GenBank/DDBJ whole genome shotgun (WGS) entry which is preliminary data.</text>
</comment>
<evidence type="ECO:0000313" key="1">
    <source>
        <dbReference type="EMBL" id="KAK2964479.1"/>
    </source>
</evidence>
<accession>A0ABQ9YL54</accession>
<gene>
    <name evidence="1" type="ORF">BLNAU_395</name>
</gene>
<dbReference type="Proteomes" id="UP001281761">
    <property type="component" value="Unassembled WGS sequence"/>
</dbReference>
<protein>
    <submittedName>
        <fullName evidence="1">Uncharacterized protein</fullName>
    </submittedName>
</protein>
<dbReference type="SUPFAM" id="SSF48371">
    <property type="entry name" value="ARM repeat"/>
    <property type="match status" value="1"/>
</dbReference>
<dbReference type="InterPro" id="IPR011989">
    <property type="entry name" value="ARM-like"/>
</dbReference>
<dbReference type="InterPro" id="IPR016024">
    <property type="entry name" value="ARM-type_fold"/>
</dbReference>
<evidence type="ECO:0000313" key="2">
    <source>
        <dbReference type="Proteomes" id="UP001281761"/>
    </source>
</evidence>
<name>A0ABQ9YL54_9EUKA</name>
<keyword evidence="2" id="KW-1185">Reference proteome</keyword>
<dbReference type="EMBL" id="JARBJD010000002">
    <property type="protein sequence ID" value="KAK2964479.1"/>
    <property type="molecule type" value="Genomic_DNA"/>
</dbReference>